<reference evidence="2 3" key="1">
    <citation type="submission" date="2019-07" db="EMBL/GenBank/DDBJ databases">
        <title>Lentzea xizangensis sp. nov., isolated from Qinghai-Tibetan Plateau Soils.</title>
        <authorList>
            <person name="Huang J."/>
        </authorList>
    </citation>
    <scope>NUCLEOTIDE SEQUENCE [LARGE SCALE GENOMIC DNA]</scope>
    <source>
        <strain evidence="2 3">FXJ1.1311</strain>
    </source>
</reference>
<organism evidence="2 3">
    <name type="scientific">Lentzea tibetensis</name>
    <dbReference type="NCBI Taxonomy" id="2591470"/>
    <lineage>
        <taxon>Bacteria</taxon>
        <taxon>Bacillati</taxon>
        <taxon>Actinomycetota</taxon>
        <taxon>Actinomycetes</taxon>
        <taxon>Pseudonocardiales</taxon>
        <taxon>Pseudonocardiaceae</taxon>
        <taxon>Lentzea</taxon>
    </lineage>
</organism>
<dbReference type="InterPro" id="IPR012337">
    <property type="entry name" value="RNaseH-like_sf"/>
</dbReference>
<protein>
    <submittedName>
        <fullName evidence="2">Transposase</fullName>
    </submittedName>
</protein>
<comment type="caution">
    <text evidence="2">The sequence shown here is derived from an EMBL/GenBank/DDBJ whole genome shotgun (WGS) entry which is preliminary data.</text>
</comment>
<dbReference type="EMBL" id="VOBR01000056">
    <property type="protein sequence ID" value="TWP44016.1"/>
    <property type="molecule type" value="Genomic_DNA"/>
</dbReference>
<dbReference type="InterPro" id="IPR002559">
    <property type="entry name" value="Transposase_11"/>
</dbReference>
<dbReference type="GO" id="GO:0006313">
    <property type="term" value="P:DNA transposition"/>
    <property type="evidence" value="ECO:0007669"/>
    <property type="project" value="InterPro"/>
</dbReference>
<feature type="domain" description="Transposase IS4-like" evidence="1">
    <location>
        <begin position="4"/>
        <end position="123"/>
    </location>
</feature>
<accession>A0A563EF13</accession>
<name>A0A563EF13_9PSEU</name>
<dbReference type="SUPFAM" id="SSF53098">
    <property type="entry name" value="Ribonuclease H-like"/>
    <property type="match status" value="1"/>
</dbReference>
<dbReference type="AlphaFoldDB" id="A0A563EF13"/>
<dbReference type="Pfam" id="PF01609">
    <property type="entry name" value="DDE_Tnp_1"/>
    <property type="match status" value="1"/>
</dbReference>
<evidence type="ECO:0000313" key="3">
    <source>
        <dbReference type="Proteomes" id="UP000316639"/>
    </source>
</evidence>
<evidence type="ECO:0000259" key="1">
    <source>
        <dbReference type="Pfam" id="PF01609"/>
    </source>
</evidence>
<dbReference type="Gene3D" id="3.90.350.10">
    <property type="entry name" value="Transposase Inhibitor Protein From Tn5, Chain A, domain 1"/>
    <property type="match status" value="1"/>
</dbReference>
<evidence type="ECO:0000313" key="2">
    <source>
        <dbReference type="EMBL" id="TWP44016.1"/>
    </source>
</evidence>
<dbReference type="GO" id="GO:0003677">
    <property type="term" value="F:DNA binding"/>
    <property type="evidence" value="ECO:0007669"/>
    <property type="project" value="InterPro"/>
</dbReference>
<sequence length="233" mass="25463">MITRITATGADLLIRAKSNCVLPAITHLPDGSWLSRLGGVEIRVIDAEITATLGGRKQHTGRYRLLTTLTDHHRHPAGEIMALYHQRWEIETAFLEMKATLLGGRVLRARTPAGVEQEIYALLSGYQALRLAMADALLGHEAAPDRAGFTIALNTARDQIIQAAGVIADTVVDLVGAIGRAVRAGLRARRRTRVCPRVVKRAISKHRAKGQIDRTNYQATITITIITESTRAP</sequence>
<keyword evidence="3" id="KW-1185">Reference proteome</keyword>
<dbReference type="Proteomes" id="UP000316639">
    <property type="component" value="Unassembled WGS sequence"/>
</dbReference>
<dbReference type="OrthoDB" id="477305at2"/>
<proteinExistence type="predicted"/>
<dbReference type="GO" id="GO:0004803">
    <property type="term" value="F:transposase activity"/>
    <property type="evidence" value="ECO:0007669"/>
    <property type="project" value="InterPro"/>
</dbReference>
<gene>
    <name evidence="2" type="ORF">FKR81_41745</name>
</gene>
<dbReference type="RefSeq" id="WP_146360955.1">
    <property type="nucleotide sequence ID" value="NZ_VOBR01000056.1"/>
</dbReference>